<keyword evidence="2" id="KW-1185">Reference proteome</keyword>
<evidence type="ECO:0000313" key="1">
    <source>
        <dbReference type="EMBL" id="CAD7645774.1"/>
    </source>
</evidence>
<dbReference type="EMBL" id="OC916979">
    <property type="protein sequence ID" value="CAD7645774.1"/>
    <property type="molecule type" value="Genomic_DNA"/>
</dbReference>
<sequence>MNETEKQLRRTQIEMNRKSRQNAFKSTTTADKLTQTLNSDTDIDSIETLDEEKIIDYFLDIAYDSNDKTNNVNKVKVLDSTGGETSELSQNQLVPILLFNPKRPGIVQKDMIE</sequence>
<accession>A0A7R9LSQ0</accession>
<dbReference type="AlphaFoldDB" id="A0A7R9LSQ0"/>
<gene>
    <name evidence="1" type="ORF">ONB1V03_LOCUS5377</name>
</gene>
<dbReference type="EMBL" id="CAJPVJ010002154">
    <property type="protein sequence ID" value="CAG2165839.1"/>
    <property type="molecule type" value="Genomic_DNA"/>
</dbReference>
<organism evidence="1">
    <name type="scientific">Oppiella nova</name>
    <dbReference type="NCBI Taxonomy" id="334625"/>
    <lineage>
        <taxon>Eukaryota</taxon>
        <taxon>Metazoa</taxon>
        <taxon>Ecdysozoa</taxon>
        <taxon>Arthropoda</taxon>
        <taxon>Chelicerata</taxon>
        <taxon>Arachnida</taxon>
        <taxon>Acari</taxon>
        <taxon>Acariformes</taxon>
        <taxon>Sarcoptiformes</taxon>
        <taxon>Oribatida</taxon>
        <taxon>Brachypylina</taxon>
        <taxon>Oppioidea</taxon>
        <taxon>Oppiidae</taxon>
        <taxon>Oppiella</taxon>
    </lineage>
</organism>
<evidence type="ECO:0000313" key="2">
    <source>
        <dbReference type="Proteomes" id="UP000728032"/>
    </source>
</evidence>
<name>A0A7R9LSQ0_9ACAR</name>
<dbReference type="Proteomes" id="UP000728032">
    <property type="component" value="Unassembled WGS sequence"/>
</dbReference>
<proteinExistence type="predicted"/>
<reference evidence="1" key="1">
    <citation type="submission" date="2020-11" db="EMBL/GenBank/DDBJ databases">
        <authorList>
            <person name="Tran Van P."/>
        </authorList>
    </citation>
    <scope>NUCLEOTIDE SEQUENCE</scope>
</reference>
<protein>
    <submittedName>
        <fullName evidence="1">Uncharacterized protein</fullName>
    </submittedName>
</protein>